<name>A0A1H1JBE7_9BURK</name>
<dbReference type="EMBL" id="FNKX01000002">
    <property type="protein sequence ID" value="SDR47307.1"/>
    <property type="molecule type" value="Genomic_DNA"/>
</dbReference>
<evidence type="ECO:0000313" key="1">
    <source>
        <dbReference type="EMBL" id="SDR47307.1"/>
    </source>
</evidence>
<sequence>MRDLKFCLRMCAAFGAIVLILGVAQKWDDAQTESVRVSMRNT</sequence>
<keyword evidence="2" id="KW-1185">Reference proteome</keyword>
<reference evidence="2" key="1">
    <citation type="submission" date="2016-10" db="EMBL/GenBank/DDBJ databases">
        <authorList>
            <person name="Varghese N."/>
            <person name="Submissions S."/>
        </authorList>
    </citation>
    <scope>NUCLEOTIDE SEQUENCE [LARGE SCALE GENOMIC DNA]</scope>
    <source>
        <strain evidence="2">DUS833</strain>
    </source>
</reference>
<dbReference type="RefSeq" id="WP_279613273.1">
    <property type="nucleotide sequence ID" value="NZ_FNKX01000002.1"/>
</dbReference>
<dbReference type="AlphaFoldDB" id="A0A1H1JBE7"/>
<organism evidence="1 2">
    <name type="scientific">Paraburkholderia tuberum</name>
    <dbReference type="NCBI Taxonomy" id="157910"/>
    <lineage>
        <taxon>Bacteria</taxon>
        <taxon>Pseudomonadati</taxon>
        <taxon>Pseudomonadota</taxon>
        <taxon>Betaproteobacteria</taxon>
        <taxon>Burkholderiales</taxon>
        <taxon>Burkholderiaceae</taxon>
        <taxon>Paraburkholderia</taxon>
    </lineage>
</organism>
<proteinExistence type="predicted"/>
<dbReference type="Proteomes" id="UP000199365">
    <property type="component" value="Unassembled WGS sequence"/>
</dbReference>
<evidence type="ECO:0000313" key="2">
    <source>
        <dbReference type="Proteomes" id="UP000199365"/>
    </source>
</evidence>
<gene>
    <name evidence="1" type="ORF">SAMN05445850_4534</name>
</gene>
<protein>
    <submittedName>
        <fullName evidence="1">Uncharacterized protein</fullName>
    </submittedName>
</protein>
<dbReference type="STRING" id="157910.SAMN05445850_4534"/>
<accession>A0A1H1JBE7</accession>